<keyword evidence="3" id="KW-1185">Reference proteome</keyword>
<evidence type="ECO:0000313" key="2">
    <source>
        <dbReference type="EMBL" id="KAK9719402.1"/>
    </source>
</evidence>
<organism evidence="2 3">
    <name type="scientific">Popillia japonica</name>
    <name type="common">Japanese beetle</name>
    <dbReference type="NCBI Taxonomy" id="7064"/>
    <lineage>
        <taxon>Eukaryota</taxon>
        <taxon>Metazoa</taxon>
        <taxon>Ecdysozoa</taxon>
        <taxon>Arthropoda</taxon>
        <taxon>Hexapoda</taxon>
        <taxon>Insecta</taxon>
        <taxon>Pterygota</taxon>
        <taxon>Neoptera</taxon>
        <taxon>Endopterygota</taxon>
        <taxon>Coleoptera</taxon>
        <taxon>Polyphaga</taxon>
        <taxon>Scarabaeiformia</taxon>
        <taxon>Scarabaeidae</taxon>
        <taxon>Rutelinae</taxon>
        <taxon>Popillia</taxon>
    </lineage>
</organism>
<accession>A0AAW1KKX1</accession>
<proteinExistence type="predicted"/>
<gene>
    <name evidence="2" type="ORF">QE152_g22692</name>
</gene>
<comment type="caution">
    <text evidence="2">The sequence shown here is derived from an EMBL/GenBank/DDBJ whole genome shotgun (WGS) entry which is preliminary data.</text>
</comment>
<feature type="region of interest" description="Disordered" evidence="1">
    <location>
        <begin position="68"/>
        <end position="92"/>
    </location>
</feature>
<evidence type="ECO:0000313" key="3">
    <source>
        <dbReference type="Proteomes" id="UP001458880"/>
    </source>
</evidence>
<dbReference type="EMBL" id="JASPKY010000220">
    <property type="protein sequence ID" value="KAK9719402.1"/>
    <property type="molecule type" value="Genomic_DNA"/>
</dbReference>
<dbReference type="AlphaFoldDB" id="A0AAW1KKX1"/>
<dbReference type="Proteomes" id="UP001458880">
    <property type="component" value="Unassembled WGS sequence"/>
</dbReference>
<protein>
    <submittedName>
        <fullName evidence="2">Uncharacterized protein</fullName>
    </submittedName>
</protein>
<evidence type="ECO:0000256" key="1">
    <source>
        <dbReference type="SAM" id="MobiDB-lite"/>
    </source>
</evidence>
<name>A0AAW1KKX1_POPJA</name>
<reference evidence="2 3" key="1">
    <citation type="journal article" date="2024" name="BMC Genomics">
        <title>De novo assembly and annotation of Popillia japonica's genome with initial clues to its potential as an invasive pest.</title>
        <authorList>
            <person name="Cucini C."/>
            <person name="Boschi S."/>
            <person name="Funari R."/>
            <person name="Cardaioli E."/>
            <person name="Iannotti N."/>
            <person name="Marturano G."/>
            <person name="Paoli F."/>
            <person name="Bruttini M."/>
            <person name="Carapelli A."/>
            <person name="Frati F."/>
            <person name="Nardi F."/>
        </authorList>
    </citation>
    <scope>NUCLEOTIDE SEQUENCE [LARGE SCALE GENOMIC DNA]</scope>
    <source>
        <strain evidence="2">DMR45628</strain>
    </source>
</reference>
<sequence>MNSPSHTCTVAVRGLFYAHHYAPPGFKLDALRPEAESKAAVRYSLYYFRFSLNFMQDRHISIRFRTVPEKPRNRPSDGNSNKIQIWSWGGWV</sequence>